<dbReference type="SMART" id="SM00421">
    <property type="entry name" value="HTH_LUXR"/>
    <property type="match status" value="1"/>
</dbReference>
<dbReference type="PRINTS" id="PR00038">
    <property type="entry name" value="HTHLUXR"/>
</dbReference>
<keyword evidence="1" id="KW-0238">DNA-binding</keyword>
<dbReference type="InterPro" id="IPR036388">
    <property type="entry name" value="WH-like_DNA-bd_sf"/>
</dbReference>
<evidence type="ECO:0000256" key="1">
    <source>
        <dbReference type="ARBA" id="ARBA00023125"/>
    </source>
</evidence>
<proteinExistence type="predicted"/>
<dbReference type="SUPFAM" id="SSF46894">
    <property type="entry name" value="C-terminal effector domain of the bipartite response regulators"/>
    <property type="match status" value="1"/>
</dbReference>
<evidence type="ECO:0000313" key="4">
    <source>
        <dbReference type="Proteomes" id="UP001061302"/>
    </source>
</evidence>
<dbReference type="Gene3D" id="1.10.10.10">
    <property type="entry name" value="Winged helix-like DNA-binding domain superfamily/Winged helix DNA-binding domain"/>
    <property type="match status" value="1"/>
</dbReference>
<evidence type="ECO:0000313" key="3">
    <source>
        <dbReference type="EMBL" id="UXY14238.1"/>
    </source>
</evidence>
<evidence type="ECO:0000259" key="2">
    <source>
        <dbReference type="PROSITE" id="PS50043"/>
    </source>
</evidence>
<accession>A0ABY6DJ25</accession>
<sequence length="204" mass="21538">MSTLLLLTHDRALAAYWAQISVGLAPVAAGTSAALVTLPPRSVALCDLALPGLPPLSDPAWLGWSRTHTLVAASTVPDASEHVAALAAGCRGYAHAYAPLADWHRVLETVLNGGFWIGQEVMQQLLGGLQRTLPHTSATPGWQARLSEREQEVARLAARGEPSKLIARQLGITERTVKAHLSAIFAKLGVADRLQLALLVNGAG</sequence>
<protein>
    <submittedName>
        <fullName evidence="3">Response regulator transcription factor</fullName>
    </submittedName>
</protein>
<dbReference type="PROSITE" id="PS50043">
    <property type="entry name" value="HTH_LUXR_2"/>
    <property type="match status" value="1"/>
</dbReference>
<dbReference type="PROSITE" id="PS00622">
    <property type="entry name" value="HTH_LUXR_1"/>
    <property type="match status" value="1"/>
</dbReference>
<dbReference type="Gene3D" id="3.40.50.2300">
    <property type="match status" value="1"/>
</dbReference>
<gene>
    <name evidence="3" type="ORF">N8I74_13045</name>
</gene>
<dbReference type="InterPro" id="IPR016032">
    <property type="entry name" value="Sig_transdc_resp-reg_C-effctor"/>
</dbReference>
<dbReference type="CDD" id="cd06170">
    <property type="entry name" value="LuxR_C_like"/>
    <property type="match status" value="1"/>
</dbReference>
<organism evidence="3 4">
    <name type="scientific">Chitiniphilus purpureus</name>
    <dbReference type="NCBI Taxonomy" id="2981137"/>
    <lineage>
        <taxon>Bacteria</taxon>
        <taxon>Pseudomonadati</taxon>
        <taxon>Pseudomonadota</taxon>
        <taxon>Betaproteobacteria</taxon>
        <taxon>Neisseriales</taxon>
        <taxon>Chitinibacteraceae</taxon>
        <taxon>Chitiniphilus</taxon>
    </lineage>
</organism>
<dbReference type="RefSeq" id="WP_263123538.1">
    <property type="nucleotide sequence ID" value="NZ_CP106753.1"/>
</dbReference>
<dbReference type="EMBL" id="CP106753">
    <property type="protein sequence ID" value="UXY14238.1"/>
    <property type="molecule type" value="Genomic_DNA"/>
</dbReference>
<dbReference type="InterPro" id="IPR000792">
    <property type="entry name" value="Tscrpt_reg_LuxR_C"/>
</dbReference>
<name>A0ABY6DJ25_9NEIS</name>
<dbReference type="Pfam" id="PF00196">
    <property type="entry name" value="GerE"/>
    <property type="match status" value="1"/>
</dbReference>
<feature type="domain" description="HTH luxR-type" evidence="2">
    <location>
        <begin position="139"/>
        <end position="204"/>
    </location>
</feature>
<keyword evidence="4" id="KW-1185">Reference proteome</keyword>
<dbReference type="Proteomes" id="UP001061302">
    <property type="component" value="Chromosome"/>
</dbReference>
<dbReference type="PANTHER" id="PTHR43214:SF44">
    <property type="entry name" value="TWO-COMPONENT RESPONSE REGULATOR"/>
    <property type="match status" value="1"/>
</dbReference>
<dbReference type="InterPro" id="IPR039420">
    <property type="entry name" value="WalR-like"/>
</dbReference>
<dbReference type="PANTHER" id="PTHR43214">
    <property type="entry name" value="TWO-COMPONENT RESPONSE REGULATOR"/>
    <property type="match status" value="1"/>
</dbReference>
<reference evidence="3" key="1">
    <citation type="submission" date="2022-10" db="EMBL/GenBank/DDBJ databases">
        <title>Chitiniphilus purpureus sp. nov., a novel chitin-degrading bacterium isolated from crawfish pond sediment.</title>
        <authorList>
            <person name="Li K."/>
        </authorList>
    </citation>
    <scope>NUCLEOTIDE SEQUENCE</scope>
    <source>
        <strain evidence="3">CD1</strain>
    </source>
</reference>